<feature type="chain" id="PRO_5012399106" evidence="1">
    <location>
        <begin position="33"/>
        <end position="222"/>
    </location>
</feature>
<feature type="signal peptide" evidence="1">
    <location>
        <begin position="1"/>
        <end position="32"/>
    </location>
</feature>
<accession>A0A239LXJ6</accession>
<gene>
    <name evidence="2" type="ORF">SAMN05421640_3486</name>
</gene>
<evidence type="ECO:0000313" key="3">
    <source>
        <dbReference type="Proteomes" id="UP000198393"/>
    </source>
</evidence>
<sequence length="222" mass="25210">MIKLIPKSIFNRKIISLLLVLCCILQSCNEDAENIDDCNVIDYREGTQFTSSESSKEIILDINSDNIDDFKIFATAKAGDEGDSIFFGIEPLNQSELIVFKTTNIAVSFIQDFILEEFDHEQYEWSGDLSYLGINYATPYRTFHKGQWASTYENRRAAAVRLTVGNNIYYGWIRIITKLPDSDLGRLDELIIDDYAIQTLPNEDIMTGSKGLSCNGNVWITD</sequence>
<evidence type="ECO:0000313" key="2">
    <source>
        <dbReference type="EMBL" id="SNT35387.1"/>
    </source>
</evidence>
<dbReference type="EMBL" id="FZPD01000006">
    <property type="protein sequence ID" value="SNT35387.1"/>
    <property type="molecule type" value="Genomic_DNA"/>
</dbReference>
<reference evidence="2 3" key="1">
    <citation type="submission" date="2017-06" db="EMBL/GenBank/DDBJ databases">
        <authorList>
            <person name="Kim H.J."/>
            <person name="Triplett B.A."/>
        </authorList>
    </citation>
    <scope>NUCLEOTIDE SEQUENCE [LARGE SCALE GENOMIC DNA]</scope>
    <source>
        <strain evidence="2 3">DSM 19307</strain>
    </source>
</reference>
<dbReference type="RefSeq" id="WP_089358158.1">
    <property type="nucleotide sequence ID" value="NZ_FZPD01000006.1"/>
</dbReference>
<keyword evidence="1" id="KW-0732">Signal</keyword>
<proteinExistence type="predicted"/>
<evidence type="ECO:0000256" key="1">
    <source>
        <dbReference type="SAM" id="SignalP"/>
    </source>
</evidence>
<organism evidence="2 3">
    <name type="scientific">Ekhidna lutea</name>
    <dbReference type="NCBI Taxonomy" id="447679"/>
    <lineage>
        <taxon>Bacteria</taxon>
        <taxon>Pseudomonadati</taxon>
        <taxon>Bacteroidota</taxon>
        <taxon>Cytophagia</taxon>
        <taxon>Cytophagales</taxon>
        <taxon>Reichenbachiellaceae</taxon>
        <taxon>Ekhidna</taxon>
    </lineage>
</organism>
<dbReference type="AlphaFoldDB" id="A0A239LXJ6"/>
<name>A0A239LXJ6_EKHLU</name>
<dbReference type="Proteomes" id="UP000198393">
    <property type="component" value="Unassembled WGS sequence"/>
</dbReference>
<keyword evidence="3" id="KW-1185">Reference proteome</keyword>
<protein>
    <submittedName>
        <fullName evidence="2">Uncharacterized protein</fullName>
    </submittedName>
</protein>
<dbReference type="PROSITE" id="PS51257">
    <property type="entry name" value="PROKAR_LIPOPROTEIN"/>
    <property type="match status" value="1"/>
</dbReference>